<keyword evidence="3" id="KW-1185">Reference proteome</keyword>
<dbReference type="Proteomes" id="UP001499852">
    <property type="component" value="Unassembled WGS sequence"/>
</dbReference>
<evidence type="ECO:0000313" key="2">
    <source>
        <dbReference type="EMBL" id="GAA5148115.1"/>
    </source>
</evidence>
<evidence type="ECO:0000256" key="1">
    <source>
        <dbReference type="SAM" id="MobiDB-lite"/>
    </source>
</evidence>
<dbReference type="RefSeq" id="WP_345738552.1">
    <property type="nucleotide sequence ID" value="NZ_BAABIA010000011.1"/>
</dbReference>
<gene>
    <name evidence="2" type="ORF">GCM10023213_43780</name>
</gene>
<proteinExistence type="predicted"/>
<reference evidence="3" key="1">
    <citation type="journal article" date="2019" name="Int. J. Syst. Evol. Microbiol.">
        <title>The Global Catalogue of Microorganisms (GCM) 10K type strain sequencing project: providing services to taxonomists for standard genome sequencing and annotation.</title>
        <authorList>
            <consortium name="The Broad Institute Genomics Platform"/>
            <consortium name="The Broad Institute Genome Sequencing Center for Infectious Disease"/>
            <person name="Wu L."/>
            <person name="Ma J."/>
        </authorList>
    </citation>
    <scope>NUCLEOTIDE SEQUENCE [LARGE SCALE GENOMIC DNA]</scope>
    <source>
        <strain evidence="3">JCM 18053</strain>
    </source>
</reference>
<name>A0ABP9PME9_9BACT</name>
<comment type="caution">
    <text evidence="2">The sequence shown here is derived from an EMBL/GenBank/DDBJ whole genome shotgun (WGS) entry which is preliminary data.</text>
</comment>
<dbReference type="EMBL" id="BAABIA010000011">
    <property type="protein sequence ID" value="GAA5148115.1"/>
    <property type="molecule type" value="Genomic_DNA"/>
</dbReference>
<evidence type="ECO:0000313" key="3">
    <source>
        <dbReference type="Proteomes" id="UP001499852"/>
    </source>
</evidence>
<protein>
    <submittedName>
        <fullName evidence="2">Uncharacterized protein</fullName>
    </submittedName>
</protein>
<feature type="region of interest" description="Disordered" evidence="1">
    <location>
        <begin position="1"/>
        <end position="23"/>
    </location>
</feature>
<organism evidence="2 3">
    <name type="scientific">Prosthecobacter algae</name>
    <dbReference type="NCBI Taxonomy" id="1144682"/>
    <lineage>
        <taxon>Bacteria</taxon>
        <taxon>Pseudomonadati</taxon>
        <taxon>Verrucomicrobiota</taxon>
        <taxon>Verrucomicrobiia</taxon>
        <taxon>Verrucomicrobiales</taxon>
        <taxon>Verrucomicrobiaceae</taxon>
        <taxon>Prosthecobacter</taxon>
    </lineage>
</organism>
<sequence length="173" mass="19531">MKTHPPKLRLDPEPTKKPARKVHRDAVPEAVLNAAQTERENAFDAEHTWHVWNEQKHDFQPVMLHGYSSGREALFYKLRAADGALPLSKTLEQLTTFLADAIKILWLCSHEPQEWRMVRGDLSLFLETIEAWGDLNVPRSKHVAAVNLALQIFNEAGINKAVPEPSERGGLGN</sequence>
<accession>A0ABP9PME9</accession>